<proteinExistence type="predicted"/>
<dbReference type="Proteomes" id="UP001139000">
    <property type="component" value="Unassembled WGS sequence"/>
</dbReference>
<evidence type="ECO:0000256" key="1">
    <source>
        <dbReference type="SAM" id="MobiDB-lite"/>
    </source>
</evidence>
<dbReference type="AlphaFoldDB" id="A0A9X1TDU4"/>
<name>A0A9X1TDU4_9BACT</name>
<reference evidence="2" key="1">
    <citation type="submission" date="2021-12" db="EMBL/GenBank/DDBJ databases">
        <title>Novel species in genus Dyadobacter.</title>
        <authorList>
            <person name="Ma C."/>
        </authorList>
    </citation>
    <scope>NUCLEOTIDE SEQUENCE</scope>
    <source>
        <strain evidence="2">LJ419</strain>
    </source>
</reference>
<dbReference type="EMBL" id="JAJTTC010000001">
    <property type="protein sequence ID" value="MCF0061317.1"/>
    <property type="molecule type" value="Genomic_DNA"/>
</dbReference>
<sequence length="56" mass="6498">MDKNQEPSEKALEEAARRGLSPDKDDNNTLRDDKGRNGGKVEGDWIWDGYSWKRVY</sequence>
<dbReference type="RefSeq" id="WP_234654527.1">
    <property type="nucleotide sequence ID" value="NZ_CP094997.1"/>
</dbReference>
<accession>A0A9X1TDU4</accession>
<feature type="compositionally biased region" description="Basic and acidic residues" evidence="1">
    <location>
        <begin position="1"/>
        <end position="43"/>
    </location>
</feature>
<protein>
    <submittedName>
        <fullName evidence="2">Uncharacterized protein</fullName>
    </submittedName>
</protein>
<evidence type="ECO:0000313" key="3">
    <source>
        <dbReference type="Proteomes" id="UP001139000"/>
    </source>
</evidence>
<evidence type="ECO:0000313" key="2">
    <source>
        <dbReference type="EMBL" id="MCF0061317.1"/>
    </source>
</evidence>
<comment type="caution">
    <text evidence="2">The sequence shown here is derived from an EMBL/GenBank/DDBJ whole genome shotgun (WGS) entry which is preliminary data.</text>
</comment>
<keyword evidence="3" id="KW-1185">Reference proteome</keyword>
<organism evidence="2 3">
    <name type="scientific">Dyadobacter chenwenxiniae</name>
    <dbReference type="NCBI Taxonomy" id="2906456"/>
    <lineage>
        <taxon>Bacteria</taxon>
        <taxon>Pseudomonadati</taxon>
        <taxon>Bacteroidota</taxon>
        <taxon>Cytophagia</taxon>
        <taxon>Cytophagales</taxon>
        <taxon>Spirosomataceae</taxon>
        <taxon>Dyadobacter</taxon>
    </lineage>
</organism>
<gene>
    <name evidence="2" type="ORF">LXM26_07425</name>
</gene>
<feature type="region of interest" description="Disordered" evidence="1">
    <location>
        <begin position="1"/>
        <end position="44"/>
    </location>
</feature>